<dbReference type="GO" id="GO:0007165">
    <property type="term" value="P:signal transduction"/>
    <property type="evidence" value="ECO:0007669"/>
    <property type="project" value="InterPro"/>
</dbReference>
<evidence type="ECO:0000313" key="6">
    <source>
        <dbReference type="EMBL" id="KAB2602522.1"/>
    </source>
</evidence>
<reference evidence="6 7" key="1">
    <citation type="submission" date="2019-09" db="EMBL/GenBank/DDBJ databases">
        <authorList>
            <person name="Ou C."/>
        </authorList>
    </citation>
    <scope>NUCLEOTIDE SEQUENCE [LARGE SCALE GENOMIC DNA]</scope>
    <source>
        <strain evidence="6">S2</strain>
        <tissue evidence="6">Leaf</tissue>
    </source>
</reference>
<evidence type="ECO:0000256" key="4">
    <source>
        <dbReference type="ARBA" id="ARBA00023027"/>
    </source>
</evidence>
<dbReference type="InterPro" id="IPR001611">
    <property type="entry name" value="Leu-rich_rpt"/>
</dbReference>
<reference evidence="7" key="2">
    <citation type="submission" date="2019-10" db="EMBL/GenBank/DDBJ databases">
        <title>A de novo genome assembly of a pear dwarfing rootstock.</title>
        <authorList>
            <person name="Wang F."/>
            <person name="Wang J."/>
            <person name="Li S."/>
            <person name="Zhang Y."/>
            <person name="Fang M."/>
            <person name="Ma L."/>
            <person name="Zhao Y."/>
            <person name="Jiang S."/>
        </authorList>
    </citation>
    <scope>NUCLEOTIDE SEQUENCE [LARGE SCALE GENOMIC DNA]</scope>
</reference>
<dbReference type="GO" id="GO:0006952">
    <property type="term" value="P:defense response"/>
    <property type="evidence" value="ECO:0007669"/>
    <property type="project" value="InterPro"/>
</dbReference>
<dbReference type="Pfam" id="PF01582">
    <property type="entry name" value="TIR"/>
    <property type="match status" value="1"/>
</dbReference>
<reference evidence="6 7" key="3">
    <citation type="submission" date="2019-11" db="EMBL/GenBank/DDBJ databases">
        <title>A de novo genome assembly of a pear dwarfing rootstock.</title>
        <authorList>
            <person name="Wang F."/>
            <person name="Wang J."/>
            <person name="Li S."/>
            <person name="Zhang Y."/>
            <person name="Fang M."/>
            <person name="Ma L."/>
            <person name="Zhao Y."/>
            <person name="Jiang S."/>
        </authorList>
    </citation>
    <scope>NUCLEOTIDE SEQUENCE [LARGE SCALE GENOMIC DNA]</scope>
    <source>
        <strain evidence="6">S2</strain>
        <tissue evidence="6">Leaf</tissue>
    </source>
</reference>
<accession>A0A5N5FMU4</accession>
<name>A0A5N5FMU4_9ROSA</name>
<dbReference type="SUPFAM" id="SSF52047">
    <property type="entry name" value="RNI-like"/>
    <property type="match status" value="1"/>
</dbReference>
<sequence length="995" mass="112539">MNMASSSSATIFPQEKHDVFLSFRGEDTRNTFTSHLYAALRGKKIETYIDYKLERGYEIAPALVEAIEKSKLSVIIFSKNYASSTWCLDELVHILRCKERDRQFVIPIFYDIDPSHIRKQQGTYADAFAQLEERFKDSMDKVHKWRDALREAAKISGFDNSKKAGSEADLVQQVVDDILAKLNREKSSDLKGYVGIESHIEEIESLLSIDSLDVCSVGIWGMGGIGKTTLADAIFHRLFSKFEACCFLANVRVKSEEKDGLIQLRNKLLRKLLDDKNLDIDTPSIGSTFVRERLSRMKVLIVLDDVNDSSQIELLAGGRDHARYGPGSRIIVTTRDRSLLKEIVEEDKIYGVQALQRDEALQLLHLNAFKYNTRITDYTELAEKVVDYAGGIPLALKILGSSFLCCESKEDCLDESITMKEFLRKNIQKVLKISYDGLKNEKEIFLDIACFHKVETMHIVKRMSNACGFRAAGIRALSDKSLISISESKLIEMHALVQEMGREIVREECTEEPGKRSRLFSADDVYHVLKNNTGTAAVQCISFNISKIGPLDHADFRKMFNLRLLNVDSYGFDKKLDVSLPNALRYLCWMGYQLKSLPSEFSPDNLVELRMPYSSVEQLWNKGQKLENLNLMDLSHSIHLTEVPDLSQCPKIKHINLMGCTSLVEIPSYFRQLGKLTVLNLGYCSLLRNLPEMPGNIEYIDLRKTAIEELPSSVWSSANISTLNMQWCKDLKSLPSSGCELKLRNLSFSGCSSLGKFSELPRNITELQLTGTAIKVLPSSIEHLSHLKKIELESCKCLASLPKSIWKLNSLERLNLAGCLKFQCFPEILAPMEHLNFLSLSETAVKKLPSSVKNLIGLQTLQLYRCKKLKSVPNSIYNLNSLQTLTFGGCLKLKKLPQFREGLSSLEELNLSYCGILEIPDHLVCLTSLRELDLSGTMIRSIPASIKQSSQLSVLRLTNCKKLLSIPELPDGLILEAQGCSSLKSRCWRRQRRWR</sequence>
<evidence type="ECO:0000256" key="1">
    <source>
        <dbReference type="ARBA" id="ARBA00022614"/>
    </source>
</evidence>
<dbReference type="SMART" id="SM00369">
    <property type="entry name" value="LRR_TYP"/>
    <property type="match status" value="3"/>
</dbReference>
<evidence type="ECO:0000256" key="3">
    <source>
        <dbReference type="ARBA" id="ARBA00022821"/>
    </source>
</evidence>
<dbReference type="AlphaFoldDB" id="A0A5N5FMU4"/>
<proteinExistence type="predicted"/>
<comment type="caution">
    <text evidence="6">The sequence shown here is derived from an EMBL/GenBank/DDBJ whole genome shotgun (WGS) entry which is preliminary data.</text>
</comment>
<evidence type="ECO:0000313" key="7">
    <source>
        <dbReference type="Proteomes" id="UP000327157"/>
    </source>
</evidence>
<evidence type="ECO:0000259" key="5">
    <source>
        <dbReference type="PROSITE" id="PS50104"/>
    </source>
</evidence>
<dbReference type="FunFam" id="3.40.50.10140:FF:000007">
    <property type="entry name" value="Disease resistance protein (TIR-NBS-LRR class)"/>
    <property type="match status" value="1"/>
</dbReference>
<gene>
    <name evidence="6" type="ORF">D8674_003527</name>
</gene>
<dbReference type="Gene3D" id="3.80.10.10">
    <property type="entry name" value="Ribonuclease Inhibitor"/>
    <property type="match status" value="3"/>
</dbReference>
<dbReference type="EMBL" id="SMOL01000695">
    <property type="protein sequence ID" value="KAB2602522.1"/>
    <property type="molecule type" value="Genomic_DNA"/>
</dbReference>
<keyword evidence="7" id="KW-1185">Reference proteome</keyword>
<dbReference type="InterPro" id="IPR032675">
    <property type="entry name" value="LRR_dom_sf"/>
</dbReference>
<feature type="domain" description="TIR" evidence="5">
    <location>
        <begin position="15"/>
        <end position="182"/>
    </location>
</feature>
<dbReference type="SUPFAM" id="SSF52540">
    <property type="entry name" value="P-loop containing nucleoside triphosphate hydrolases"/>
    <property type="match status" value="1"/>
</dbReference>
<evidence type="ECO:0000256" key="2">
    <source>
        <dbReference type="ARBA" id="ARBA00022737"/>
    </source>
</evidence>
<dbReference type="PROSITE" id="PS51450">
    <property type="entry name" value="LRR"/>
    <property type="match status" value="2"/>
</dbReference>
<dbReference type="InterPro" id="IPR035897">
    <property type="entry name" value="Toll_tir_struct_dom_sf"/>
</dbReference>
<keyword evidence="3" id="KW-0611">Plant defense</keyword>
<dbReference type="Pfam" id="PF07725">
    <property type="entry name" value="LRR_3"/>
    <property type="match status" value="1"/>
</dbReference>
<dbReference type="Gene3D" id="1.10.8.430">
    <property type="entry name" value="Helical domain of apoptotic protease-activating factors"/>
    <property type="match status" value="1"/>
</dbReference>
<dbReference type="InterPro" id="IPR044974">
    <property type="entry name" value="Disease_R_plants"/>
</dbReference>
<dbReference type="InterPro" id="IPR011713">
    <property type="entry name" value="Leu-rich_rpt_3"/>
</dbReference>
<dbReference type="InterPro" id="IPR058192">
    <property type="entry name" value="WHD_ROQ1-like"/>
</dbReference>
<dbReference type="InterPro" id="IPR003591">
    <property type="entry name" value="Leu-rich_rpt_typical-subtyp"/>
</dbReference>
<keyword evidence="1" id="KW-0433">Leucine-rich repeat</keyword>
<dbReference type="OrthoDB" id="1191736at2759"/>
<dbReference type="PROSITE" id="PS50104">
    <property type="entry name" value="TIR"/>
    <property type="match status" value="1"/>
</dbReference>
<dbReference type="Proteomes" id="UP000327157">
    <property type="component" value="Chromosome 10"/>
</dbReference>
<dbReference type="InterPro" id="IPR042197">
    <property type="entry name" value="Apaf_helical"/>
</dbReference>
<dbReference type="SMART" id="SM00255">
    <property type="entry name" value="TIR"/>
    <property type="match status" value="1"/>
</dbReference>
<dbReference type="SUPFAM" id="SSF52058">
    <property type="entry name" value="L domain-like"/>
    <property type="match status" value="1"/>
</dbReference>
<dbReference type="SUPFAM" id="SSF52200">
    <property type="entry name" value="Toll/Interleukin receptor TIR domain"/>
    <property type="match status" value="1"/>
</dbReference>
<dbReference type="Gene3D" id="3.40.50.10140">
    <property type="entry name" value="Toll/interleukin-1 receptor homology (TIR) domain"/>
    <property type="match status" value="1"/>
</dbReference>
<dbReference type="Pfam" id="PF23282">
    <property type="entry name" value="WHD_ROQ1"/>
    <property type="match status" value="1"/>
</dbReference>
<dbReference type="Gene3D" id="3.40.50.300">
    <property type="entry name" value="P-loop containing nucleotide triphosphate hydrolases"/>
    <property type="match status" value="1"/>
</dbReference>
<organism evidence="6 7">
    <name type="scientific">Pyrus ussuriensis x Pyrus communis</name>
    <dbReference type="NCBI Taxonomy" id="2448454"/>
    <lineage>
        <taxon>Eukaryota</taxon>
        <taxon>Viridiplantae</taxon>
        <taxon>Streptophyta</taxon>
        <taxon>Embryophyta</taxon>
        <taxon>Tracheophyta</taxon>
        <taxon>Spermatophyta</taxon>
        <taxon>Magnoliopsida</taxon>
        <taxon>eudicotyledons</taxon>
        <taxon>Gunneridae</taxon>
        <taxon>Pentapetalae</taxon>
        <taxon>rosids</taxon>
        <taxon>fabids</taxon>
        <taxon>Rosales</taxon>
        <taxon>Rosaceae</taxon>
        <taxon>Amygdaloideae</taxon>
        <taxon>Maleae</taxon>
        <taxon>Pyrus</taxon>
    </lineage>
</organism>
<dbReference type="PANTHER" id="PTHR11017:SF574">
    <property type="entry name" value="ADP-RIBOSYL CYCLASE_CYCLIC ADP-RIBOSE HYDROLASE"/>
    <property type="match status" value="1"/>
</dbReference>
<dbReference type="InterPro" id="IPR000157">
    <property type="entry name" value="TIR_dom"/>
</dbReference>
<dbReference type="InterPro" id="IPR058546">
    <property type="entry name" value="RPS4B/Roq1-like_LRR"/>
</dbReference>
<protein>
    <submittedName>
        <fullName evidence="6">TMV resistance protein N-like</fullName>
    </submittedName>
</protein>
<dbReference type="InterPro" id="IPR027417">
    <property type="entry name" value="P-loop_NTPase"/>
</dbReference>
<dbReference type="GO" id="GO:0043531">
    <property type="term" value="F:ADP binding"/>
    <property type="evidence" value="ECO:0007669"/>
    <property type="project" value="InterPro"/>
</dbReference>
<dbReference type="PANTHER" id="PTHR11017">
    <property type="entry name" value="LEUCINE-RICH REPEAT-CONTAINING PROTEIN"/>
    <property type="match status" value="1"/>
</dbReference>
<keyword evidence="2" id="KW-0677">Repeat</keyword>
<dbReference type="PRINTS" id="PR00364">
    <property type="entry name" value="DISEASERSIST"/>
</dbReference>
<dbReference type="Pfam" id="PF00931">
    <property type="entry name" value="NB-ARC"/>
    <property type="match status" value="1"/>
</dbReference>
<dbReference type="Pfam" id="PF23286">
    <property type="entry name" value="LRR_13"/>
    <property type="match status" value="1"/>
</dbReference>
<keyword evidence="4" id="KW-0520">NAD</keyword>
<dbReference type="InterPro" id="IPR002182">
    <property type="entry name" value="NB-ARC"/>
</dbReference>